<sequence length="159" mass="17005">MPMLAEDNFAVDFSCTTCGTIINALTGPSHCPQCQAAAPDHGFPTAEAVKIAEQNDRFRAGLLKGNASDLRGQVVVTSAVNGMGRDFLTSALMAVAGDSTFTPDNDPYGDHGFGTVTVLTVRLFWKIDLYDEQLVYGSPAPANPAVTRRVLTIMFPSDY</sequence>
<proteinExistence type="predicted"/>
<dbReference type="Pfam" id="PF12599">
    <property type="entry name" value="DUF3768"/>
    <property type="match status" value="1"/>
</dbReference>
<evidence type="ECO:0000313" key="1">
    <source>
        <dbReference type="EMBL" id="GLC62724.1"/>
    </source>
</evidence>
<dbReference type="AlphaFoldDB" id="A0A9W6C2E8"/>
<reference evidence="1 2" key="1">
    <citation type="journal article" date="2023" name="Commun. Biol.">
        <title>Reorganization of the ancestral sex-determining regions during the evolution of trioecy in Pleodorina starrii.</title>
        <authorList>
            <person name="Takahashi K."/>
            <person name="Suzuki S."/>
            <person name="Kawai-Toyooka H."/>
            <person name="Yamamoto K."/>
            <person name="Hamaji T."/>
            <person name="Ootsuki R."/>
            <person name="Yamaguchi H."/>
            <person name="Kawachi M."/>
            <person name="Higashiyama T."/>
            <person name="Nozaki H."/>
        </authorList>
    </citation>
    <scope>NUCLEOTIDE SEQUENCE [LARGE SCALE GENOMIC DNA]</scope>
    <source>
        <strain evidence="1 2">NIES-4479</strain>
    </source>
</reference>
<organism evidence="1 2">
    <name type="scientific">Pleodorina starrii</name>
    <dbReference type="NCBI Taxonomy" id="330485"/>
    <lineage>
        <taxon>Eukaryota</taxon>
        <taxon>Viridiplantae</taxon>
        <taxon>Chlorophyta</taxon>
        <taxon>core chlorophytes</taxon>
        <taxon>Chlorophyceae</taxon>
        <taxon>CS clade</taxon>
        <taxon>Chlamydomonadales</taxon>
        <taxon>Volvocaceae</taxon>
        <taxon>Pleodorina</taxon>
    </lineage>
</organism>
<comment type="caution">
    <text evidence="1">The sequence shown here is derived from an EMBL/GenBank/DDBJ whole genome shotgun (WGS) entry which is preliminary data.</text>
</comment>
<keyword evidence="2" id="KW-1185">Reference proteome</keyword>
<evidence type="ECO:0000313" key="2">
    <source>
        <dbReference type="Proteomes" id="UP001165080"/>
    </source>
</evidence>
<accession>A0A9W6C2E8</accession>
<name>A0A9W6C2E8_9CHLO</name>
<dbReference type="SUPFAM" id="SSF57802">
    <property type="entry name" value="Rubredoxin-like"/>
    <property type="match status" value="1"/>
</dbReference>
<protein>
    <recommendedName>
        <fullName evidence="3">DUF3768 domain-containing protein</fullName>
    </recommendedName>
</protein>
<dbReference type="Proteomes" id="UP001165080">
    <property type="component" value="Unassembled WGS sequence"/>
</dbReference>
<dbReference type="InterPro" id="IPR022243">
    <property type="entry name" value="DUF3768"/>
</dbReference>
<gene>
    <name evidence="1" type="primary">PLESTB003866</name>
    <name evidence="1" type="ORF">PLESTB_001932100</name>
</gene>
<evidence type="ECO:0008006" key="3">
    <source>
        <dbReference type="Google" id="ProtNLM"/>
    </source>
</evidence>
<dbReference type="EMBL" id="BRXU01000069">
    <property type="protein sequence ID" value="GLC62724.1"/>
    <property type="molecule type" value="Genomic_DNA"/>
</dbReference>